<sequence length="64" mass="7462">LHKMNRVDSPHCSTCPGRNETIYHYLFDCPQYAHERHILSNTLRRQATSISYLLTSDKATKPLM</sequence>
<reference evidence="1 2" key="1">
    <citation type="submission" date="2016-06" db="EMBL/GenBank/DDBJ databases">
        <title>Comparative genomics of the ectomycorrhizal sister species Rhizopogon vinicolor and Rhizopogon vesiculosus (Basidiomycota: Boletales) reveals a divergence of the mating type B locus.</title>
        <authorList>
            <consortium name="DOE Joint Genome Institute"/>
            <person name="Mujic A.B."/>
            <person name="Kuo A."/>
            <person name="Tritt A."/>
            <person name="Lipzen A."/>
            <person name="Chen C."/>
            <person name="Johnson J."/>
            <person name="Sharma A."/>
            <person name="Barry K."/>
            <person name="Grigoriev I.V."/>
            <person name="Spatafora J.W."/>
        </authorList>
    </citation>
    <scope>NUCLEOTIDE SEQUENCE [LARGE SCALE GENOMIC DNA]</scope>
    <source>
        <strain evidence="1 2">AM-OR11-026</strain>
    </source>
</reference>
<evidence type="ECO:0008006" key="3">
    <source>
        <dbReference type="Google" id="ProtNLM"/>
    </source>
</evidence>
<feature type="non-terminal residue" evidence="1">
    <location>
        <position position="64"/>
    </location>
</feature>
<dbReference type="InParanoid" id="A0A1B7MDU6"/>
<dbReference type="EMBL" id="KV449952">
    <property type="protein sequence ID" value="OAX30770.1"/>
    <property type="molecule type" value="Genomic_DNA"/>
</dbReference>
<accession>A0A1B7MDU6</accession>
<evidence type="ECO:0000313" key="1">
    <source>
        <dbReference type="EMBL" id="OAX30770.1"/>
    </source>
</evidence>
<keyword evidence="2" id="KW-1185">Reference proteome</keyword>
<dbReference type="Proteomes" id="UP000092154">
    <property type="component" value="Unassembled WGS sequence"/>
</dbReference>
<organism evidence="1 2">
    <name type="scientific">Rhizopogon vinicolor AM-OR11-026</name>
    <dbReference type="NCBI Taxonomy" id="1314800"/>
    <lineage>
        <taxon>Eukaryota</taxon>
        <taxon>Fungi</taxon>
        <taxon>Dikarya</taxon>
        <taxon>Basidiomycota</taxon>
        <taxon>Agaricomycotina</taxon>
        <taxon>Agaricomycetes</taxon>
        <taxon>Agaricomycetidae</taxon>
        <taxon>Boletales</taxon>
        <taxon>Suillineae</taxon>
        <taxon>Rhizopogonaceae</taxon>
        <taxon>Rhizopogon</taxon>
    </lineage>
</organism>
<name>A0A1B7MDU6_9AGAM</name>
<gene>
    <name evidence="1" type="ORF">K503DRAFT_666586</name>
</gene>
<evidence type="ECO:0000313" key="2">
    <source>
        <dbReference type="Proteomes" id="UP000092154"/>
    </source>
</evidence>
<dbReference type="AlphaFoldDB" id="A0A1B7MDU6"/>
<feature type="non-terminal residue" evidence="1">
    <location>
        <position position="1"/>
    </location>
</feature>
<dbReference type="OrthoDB" id="2671200at2759"/>
<protein>
    <recommendedName>
        <fullName evidence="3">Reverse transcriptase zinc-binding domain-containing protein</fullName>
    </recommendedName>
</protein>
<proteinExistence type="predicted"/>